<dbReference type="PANTHER" id="PTHR15887:SF1">
    <property type="entry name" value="TRANSMEMBRANE PROTEIN 69"/>
    <property type="match status" value="1"/>
</dbReference>
<keyword evidence="3" id="KW-1185">Reference proteome</keyword>
<feature type="transmembrane region" description="Helical" evidence="1">
    <location>
        <begin position="146"/>
        <end position="164"/>
    </location>
</feature>
<keyword evidence="1" id="KW-1133">Transmembrane helix</keyword>
<dbReference type="EMBL" id="OX395131">
    <property type="protein sequence ID" value="CAI5777276.1"/>
    <property type="molecule type" value="Genomic_DNA"/>
</dbReference>
<organism evidence="2 3">
    <name type="scientific">Podarcis lilfordi</name>
    <name type="common">Lilford's wall lizard</name>
    <dbReference type="NCBI Taxonomy" id="74358"/>
    <lineage>
        <taxon>Eukaryota</taxon>
        <taxon>Metazoa</taxon>
        <taxon>Chordata</taxon>
        <taxon>Craniata</taxon>
        <taxon>Vertebrata</taxon>
        <taxon>Euteleostomi</taxon>
        <taxon>Lepidosauria</taxon>
        <taxon>Squamata</taxon>
        <taxon>Bifurcata</taxon>
        <taxon>Unidentata</taxon>
        <taxon>Episquamata</taxon>
        <taxon>Laterata</taxon>
        <taxon>Lacertibaenia</taxon>
        <taxon>Lacertidae</taxon>
        <taxon>Podarcis</taxon>
    </lineage>
</organism>
<dbReference type="Pfam" id="PF11911">
    <property type="entry name" value="DUF3429"/>
    <property type="match status" value="1"/>
</dbReference>
<name>A0AA35KFC6_9SAUR</name>
<gene>
    <name evidence="2" type="ORF">PODLI_1B011579</name>
</gene>
<dbReference type="PANTHER" id="PTHR15887">
    <property type="entry name" value="TRANSMEMBRANE PROTEIN 69"/>
    <property type="match status" value="1"/>
</dbReference>
<feature type="transmembrane region" description="Helical" evidence="1">
    <location>
        <begin position="176"/>
        <end position="195"/>
    </location>
</feature>
<keyword evidence="1" id="KW-0812">Transmembrane</keyword>
<feature type="transmembrane region" description="Helical" evidence="1">
    <location>
        <begin position="233"/>
        <end position="253"/>
    </location>
</feature>
<reference evidence="2" key="1">
    <citation type="submission" date="2022-12" db="EMBL/GenBank/DDBJ databases">
        <authorList>
            <person name="Alioto T."/>
            <person name="Alioto T."/>
            <person name="Gomez Garrido J."/>
        </authorList>
    </citation>
    <scope>NUCLEOTIDE SEQUENCE</scope>
</reference>
<dbReference type="InterPro" id="IPR021836">
    <property type="entry name" value="DUF3429"/>
</dbReference>
<evidence type="ECO:0000256" key="1">
    <source>
        <dbReference type="SAM" id="Phobius"/>
    </source>
</evidence>
<dbReference type="AlphaFoldDB" id="A0AA35KFC6"/>
<feature type="transmembrane region" description="Helical" evidence="1">
    <location>
        <begin position="114"/>
        <end position="134"/>
    </location>
</feature>
<evidence type="ECO:0000313" key="3">
    <source>
        <dbReference type="Proteomes" id="UP001178461"/>
    </source>
</evidence>
<protein>
    <recommendedName>
        <fullName evidence="4">Transmembrane protein 69</fullName>
    </recommendedName>
</protein>
<sequence length="269" mass="29955">MAPKVPTRAPCNALDFPLLLKESLKMFHLLQRCCFQVPSKMMYLQRLLQPGRSKAVGFPVPQLLRQASVSITKAQGFHSSCCSWKKKQPPEPEPRQLDLLRYDMPSLKDSPKPALYLGFAGLIPFVSVPLLMAIQKVSYPELVFAQIAYGASILSFLGGIRWGFALPEGSPASPDWINLANSVVPSLLAWFTLLFKDDLTQAGFMLIIGLGIALHYDLSLLPTYPRWFKAMRAVLTIVATVSLITTLCLANMYPEKRLSRDASETKVLK</sequence>
<feature type="transmembrane region" description="Helical" evidence="1">
    <location>
        <begin position="201"/>
        <end position="221"/>
    </location>
</feature>
<accession>A0AA35KFC6</accession>
<proteinExistence type="predicted"/>
<evidence type="ECO:0008006" key="4">
    <source>
        <dbReference type="Google" id="ProtNLM"/>
    </source>
</evidence>
<keyword evidence="1" id="KW-0472">Membrane</keyword>
<dbReference type="Proteomes" id="UP001178461">
    <property type="component" value="Chromosome 6"/>
</dbReference>
<evidence type="ECO:0000313" key="2">
    <source>
        <dbReference type="EMBL" id="CAI5777276.1"/>
    </source>
</evidence>